<dbReference type="EMBL" id="CP118605">
    <property type="protein sequence ID" value="WGL15918.1"/>
    <property type="molecule type" value="Genomic_DNA"/>
</dbReference>
<dbReference type="PANTHER" id="PTHR30290">
    <property type="entry name" value="PERIPLASMIC BINDING COMPONENT OF ABC TRANSPORTER"/>
    <property type="match status" value="1"/>
</dbReference>
<accession>A0ABY8NEM5</accession>
<comment type="similarity">
    <text evidence="2">Belongs to the bacterial solute-binding protein 5 family.</text>
</comment>
<dbReference type="Gene3D" id="3.10.105.10">
    <property type="entry name" value="Dipeptide-binding Protein, Domain 3"/>
    <property type="match status" value="1"/>
</dbReference>
<evidence type="ECO:0000256" key="1">
    <source>
        <dbReference type="ARBA" id="ARBA00004196"/>
    </source>
</evidence>
<dbReference type="Pfam" id="PF00496">
    <property type="entry name" value="SBP_bac_5"/>
    <property type="match status" value="1"/>
</dbReference>
<dbReference type="InterPro" id="IPR000914">
    <property type="entry name" value="SBP_5_dom"/>
</dbReference>
<evidence type="ECO:0000256" key="4">
    <source>
        <dbReference type="ARBA" id="ARBA00022729"/>
    </source>
</evidence>
<evidence type="ECO:0000256" key="3">
    <source>
        <dbReference type="ARBA" id="ARBA00022448"/>
    </source>
</evidence>
<organism evidence="7 8">
    <name type="scientific">Microbulbifer bruguierae</name>
    <dbReference type="NCBI Taxonomy" id="3029061"/>
    <lineage>
        <taxon>Bacteria</taxon>
        <taxon>Pseudomonadati</taxon>
        <taxon>Pseudomonadota</taxon>
        <taxon>Gammaproteobacteria</taxon>
        <taxon>Cellvibrionales</taxon>
        <taxon>Microbulbiferaceae</taxon>
        <taxon>Microbulbifer</taxon>
    </lineage>
</organism>
<keyword evidence="4 5" id="KW-0732">Signal</keyword>
<keyword evidence="8" id="KW-1185">Reference proteome</keyword>
<name>A0ABY8NEM5_9GAMM</name>
<feature type="signal peptide" evidence="5">
    <location>
        <begin position="1"/>
        <end position="26"/>
    </location>
</feature>
<dbReference type="InterPro" id="IPR039424">
    <property type="entry name" value="SBP_5"/>
</dbReference>
<dbReference type="Gene3D" id="3.90.76.10">
    <property type="entry name" value="Dipeptide-binding Protein, Domain 1"/>
    <property type="match status" value="1"/>
</dbReference>
<evidence type="ECO:0000256" key="2">
    <source>
        <dbReference type="ARBA" id="ARBA00005695"/>
    </source>
</evidence>
<protein>
    <submittedName>
        <fullName evidence="7">Peptide ABC transporter substrate-binding protein</fullName>
    </submittedName>
</protein>
<comment type="subcellular location">
    <subcellularLocation>
        <location evidence="1">Cell envelope</location>
    </subcellularLocation>
</comment>
<dbReference type="PANTHER" id="PTHR30290:SF10">
    <property type="entry name" value="PERIPLASMIC OLIGOPEPTIDE-BINDING PROTEIN-RELATED"/>
    <property type="match status" value="1"/>
</dbReference>
<dbReference type="Proteomes" id="UP001236500">
    <property type="component" value="Chromosome"/>
</dbReference>
<dbReference type="CDD" id="cd08504">
    <property type="entry name" value="PBP2_OppA"/>
    <property type="match status" value="1"/>
</dbReference>
<gene>
    <name evidence="7" type="ORF">PVT68_14205</name>
</gene>
<keyword evidence="3" id="KW-0813">Transport</keyword>
<dbReference type="RefSeq" id="WP_280319123.1">
    <property type="nucleotide sequence ID" value="NZ_CP118605.1"/>
</dbReference>
<dbReference type="InterPro" id="IPR030678">
    <property type="entry name" value="Peptide/Ni-bd"/>
</dbReference>
<dbReference type="Gene3D" id="3.40.190.10">
    <property type="entry name" value="Periplasmic binding protein-like II"/>
    <property type="match status" value="1"/>
</dbReference>
<proteinExistence type="inferred from homology"/>
<reference evidence="7 8" key="1">
    <citation type="submission" date="2023-02" db="EMBL/GenBank/DDBJ databases">
        <title>Description and genomic characterization of Microbulbifer bruguierae sp. nov., isolated from the sediment of mangrove plant Bruguiera sexangula.</title>
        <authorList>
            <person name="Long M."/>
        </authorList>
    </citation>
    <scope>NUCLEOTIDE SEQUENCE [LARGE SCALE GENOMIC DNA]</scope>
    <source>
        <strain evidence="7 8">H12</strain>
    </source>
</reference>
<feature type="chain" id="PRO_5045466244" evidence="5">
    <location>
        <begin position="27"/>
        <end position="558"/>
    </location>
</feature>
<evidence type="ECO:0000313" key="8">
    <source>
        <dbReference type="Proteomes" id="UP001236500"/>
    </source>
</evidence>
<evidence type="ECO:0000256" key="5">
    <source>
        <dbReference type="SAM" id="SignalP"/>
    </source>
</evidence>
<evidence type="ECO:0000259" key="6">
    <source>
        <dbReference type="Pfam" id="PF00496"/>
    </source>
</evidence>
<dbReference type="SUPFAM" id="SSF53850">
    <property type="entry name" value="Periplasmic binding protein-like II"/>
    <property type="match status" value="1"/>
</dbReference>
<dbReference type="PIRSF" id="PIRSF002741">
    <property type="entry name" value="MppA"/>
    <property type="match status" value="1"/>
</dbReference>
<feature type="domain" description="Solute-binding protein family 5" evidence="6">
    <location>
        <begin position="98"/>
        <end position="479"/>
    </location>
</feature>
<evidence type="ECO:0000313" key="7">
    <source>
        <dbReference type="EMBL" id="WGL15918.1"/>
    </source>
</evidence>
<sequence length="558" mass="63038">MLCNLPLIRRRAWHLGPLFTAFLALAGCGAPSDPNSEASKPAAVQLDPTRLAADQTLVRGNGSEPETLDPHKMSGVVESGILRDLMETLVIAAPDGGVRPGVAERWETSDNQHYTFYLREDAKWSNGEPVTAQDFVYAWRRVTDPATASKYAWYLAAGKLQNAKDITEGKQPVENLGVEAVDDHTLQVTLEAPVPYFVAMLVHASTSPVHKATIEKYGDQWTRVENYVGNGAFKLSDWVVNERIEYIKNEQYWDADNVKLQKVRNLPIASPNAELKRYEAGEIDFAYQIPIEHIKRLQKERGEEVKTTPYIATYYYEFNTTAPPFNDPRVRKALAYAIDRDIMAYKVMGRGEQPSFHLTPSIVQGFDAPPTPWSQMSQAERVAKAKELLAEVGYTEENPLKFKLLYNTNENHKKVAVAITAMWKQALGNVEVTLENQEWKTYLDTRANTNFDMARAGWIGDYNEPSTMLKLLLSTGGSNYSKYNNPNYDQLMAVSSKEMDIDKRAAYYAQAEEILAEDMPIAPIYQYVIQHMVKPHVGGYAADPLDNYYSKDMWIIEH</sequence>